<accession>A0A0A8X0C1</accession>
<organism evidence="2 3">
    <name type="scientific">Mesobacillus selenatarsenatis (strain DSM 18680 / JCM 14380 / FERM P-15431 / SF-1)</name>
    <dbReference type="NCBI Taxonomy" id="1321606"/>
    <lineage>
        <taxon>Bacteria</taxon>
        <taxon>Bacillati</taxon>
        <taxon>Bacillota</taxon>
        <taxon>Bacilli</taxon>
        <taxon>Bacillales</taxon>
        <taxon>Bacillaceae</taxon>
        <taxon>Mesobacillus</taxon>
    </lineage>
</organism>
<sequence length="144" mass="16322">MRSNHLFLITVFLIVLTSFSSGKPMATSWAYSFVVWDGYIYVISNENVTEVDSEIGQVSRYSDMEQYSGNFSNAYKKGTKYYSIEGIGTDDAIAIGESDGQYIKAYREGEYEFDGKQGILNIFILSILCILVVIIFNKVQKINR</sequence>
<name>A0A0A8X0C1_MESS1</name>
<gene>
    <name evidence="2" type="ORF">SAMD00020551_0586</name>
</gene>
<dbReference type="AlphaFoldDB" id="A0A0A8X0C1"/>
<keyword evidence="1" id="KW-1133">Transmembrane helix</keyword>
<protein>
    <submittedName>
        <fullName evidence="2">Uncharacterized protein</fullName>
    </submittedName>
</protein>
<keyword evidence="1" id="KW-0472">Membrane</keyword>
<evidence type="ECO:0000313" key="2">
    <source>
        <dbReference type="EMBL" id="GAM12452.1"/>
    </source>
</evidence>
<dbReference type="Proteomes" id="UP000031014">
    <property type="component" value="Unassembled WGS sequence"/>
</dbReference>
<dbReference type="STRING" id="1321606.SAMD00020551_0586"/>
<reference evidence="2 3" key="1">
    <citation type="submission" date="2013-06" db="EMBL/GenBank/DDBJ databases">
        <title>Whole genome shotgun sequence of Bacillus selenatarsenatis SF-1.</title>
        <authorList>
            <person name="Kuroda M."/>
            <person name="Sei K."/>
            <person name="Yamashita M."/>
            <person name="Ike M."/>
        </authorList>
    </citation>
    <scope>NUCLEOTIDE SEQUENCE [LARGE SCALE GENOMIC DNA]</scope>
    <source>
        <strain evidence="2 3">SF-1</strain>
    </source>
</reference>
<comment type="caution">
    <text evidence="2">The sequence shown here is derived from an EMBL/GenBank/DDBJ whole genome shotgun (WGS) entry which is preliminary data.</text>
</comment>
<evidence type="ECO:0000256" key="1">
    <source>
        <dbReference type="SAM" id="Phobius"/>
    </source>
</evidence>
<evidence type="ECO:0000313" key="3">
    <source>
        <dbReference type="Proteomes" id="UP000031014"/>
    </source>
</evidence>
<feature type="transmembrane region" description="Helical" evidence="1">
    <location>
        <begin position="118"/>
        <end position="136"/>
    </location>
</feature>
<dbReference type="RefSeq" id="WP_052442064.1">
    <property type="nucleotide sequence ID" value="NZ_BASE01000012.1"/>
</dbReference>
<keyword evidence="1" id="KW-0812">Transmembrane</keyword>
<proteinExistence type="predicted"/>
<keyword evidence="3" id="KW-1185">Reference proteome</keyword>
<dbReference type="EMBL" id="BASE01000012">
    <property type="protein sequence ID" value="GAM12452.1"/>
    <property type="molecule type" value="Genomic_DNA"/>
</dbReference>